<keyword evidence="3" id="KW-1185">Reference proteome</keyword>
<proteinExistence type="predicted"/>
<evidence type="ECO:0000256" key="1">
    <source>
        <dbReference type="SAM" id="SignalP"/>
    </source>
</evidence>
<feature type="chain" id="PRO_5016867995" evidence="1">
    <location>
        <begin position="21"/>
        <end position="350"/>
    </location>
</feature>
<evidence type="ECO:0000313" key="2">
    <source>
        <dbReference type="EMBL" id="RCX01942.1"/>
    </source>
</evidence>
<comment type="caution">
    <text evidence="2">The sequence shown here is derived from an EMBL/GenBank/DDBJ whole genome shotgun (WGS) entry which is preliminary data.</text>
</comment>
<keyword evidence="1" id="KW-0732">Signal</keyword>
<name>A0A368ZY22_9FLAO</name>
<dbReference type="Proteomes" id="UP000253517">
    <property type="component" value="Unassembled WGS sequence"/>
</dbReference>
<dbReference type="AlphaFoldDB" id="A0A368ZY22"/>
<dbReference type="RefSeq" id="WP_125039389.1">
    <property type="nucleotide sequence ID" value="NZ_BHZF01000001.1"/>
</dbReference>
<sequence length="350" mass="39278">MIRKIVLPILLWSVATTSEAQFNNERIANEFKQNLNSYLEAYLRPAFDGTANISPLLWNLPYENSKSYNFSINLNTGASFLPITMANFDFFSLDRTQNFELKNPGNNILPTIVGGETDNEIYFYVTDNNGNRVFDPIRGHHVRAEIPANDGFDIGVTLIPTAAVQLGAWLPVHTGIGLRYIPTIIGDDIQFGSFGFSLQHNPLGWFDLPIDVIVGYSFNQLTFVGKNFVEDANPNQFILESRTNAIDLTITKRFSFVKPYIQLNYINNVSSADLKGTFNYTFSDYLGVPAGVLQNLRFSVTDPVSFSRSNQFFNAGVGALLTWKSFFMNTHLMFGKFQNVAVSLGYQTSI</sequence>
<dbReference type="InterPro" id="IPR046495">
    <property type="entry name" value="DUF6588"/>
</dbReference>
<evidence type="ECO:0000313" key="3">
    <source>
        <dbReference type="Proteomes" id="UP000253517"/>
    </source>
</evidence>
<feature type="signal peptide" evidence="1">
    <location>
        <begin position="1"/>
        <end position="20"/>
    </location>
</feature>
<organism evidence="2 3">
    <name type="scientific">Schleiferia thermophila</name>
    <dbReference type="NCBI Taxonomy" id="884107"/>
    <lineage>
        <taxon>Bacteria</taxon>
        <taxon>Pseudomonadati</taxon>
        <taxon>Bacteroidota</taxon>
        <taxon>Flavobacteriia</taxon>
        <taxon>Flavobacteriales</taxon>
        <taxon>Schleiferiaceae</taxon>
        <taxon>Schleiferia</taxon>
    </lineage>
</organism>
<dbReference type="EMBL" id="QPJS01000006">
    <property type="protein sequence ID" value="RCX01942.1"/>
    <property type="molecule type" value="Genomic_DNA"/>
</dbReference>
<dbReference type="Pfam" id="PF20230">
    <property type="entry name" value="DUF6588"/>
    <property type="match status" value="1"/>
</dbReference>
<accession>A0A368ZY22</accession>
<gene>
    <name evidence="2" type="ORF">DES35_10641</name>
</gene>
<protein>
    <submittedName>
        <fullName evidence="2">Uncharacterized protein</fullName>
    </submittedName>
</protein>
<reference evidence="2 3" key="1">
    <citation type="submission" date="2018-07" db="EMBL/GenBank/DDBJ databases">
        <title>Genomic Encyclopedia of Type Strains, Phase IV (KMG-IV): sequencing the most valuable type-strain genomes for metagenomic binning, comparative biology and taxonomic classification.</title>
        <authorList>
            <person name="Goeker M."/>
        </authorList>
    </citation>
    <scope>NUCLEOTIDE SEQUENCE [LARGE SCALE GENOMIC DNA]</scope>
    <source>
        <strain evidence="2 3">DSM 21410</strain>
    </source>
</reference>